<proteinExistence type="predicted"/>
<dbReference type="Proteomes" id="UP001432062">
    <property type="component" value="Chromosome"/>
</dbReference>
<dbReference type="Gene3D" id="1.10.260.40">
    <property type="entry name" value="lambda repressor-like DNA-binding domains"/>
    <property type="match status" value="1"/>
</dbReference>
<gene>
    <name evidence="2" type="ORF">OG563_10500</name>
</gene>
<evidence type="ECO:0000259" key="1">
    <source>
        <dbReference type="PROSITE" id="PS50943"/>
    </source>
</evidence>
<dbReference type="Gene3D" id="3.30.450.180">
    <property type="match status" value="1"/>
</dbReference>
<dbReference type="SMART" id="SM00530">
    <property type="entry name" value="HTH_XRE"/>
    <property type="match status" value="1"/>
</dbReference>
<dbReference type="Pfam" id="PF13560">
    <property type="entry name" value="HTH_31"/>
    <property type="match status" value="1"/>
</dbReference>
<protein>
    <submittedName>
        <fullName evidence="2">Helix-turn-helix transcriptional regulator</fullName>
    </submittedName>
</protein>
<dbReference type="Pfam" id="PF17765">
    <property type="entry name" value="MLTR_LBD"/>
    <property type="match status" value="1"/>
</dbReference>
<dbReference type="InterPro" id="IPR041413">
    <property type="entry name" value="MLTR_LBD"/>
</dbReference>
<dbReference type="CDD" id="cd00093">
    <property type="entry name" value="HTH_XRE"/>
    <property type="match status" value="1"/>
</dbReference>
<dbReference type="InterPro" id="IPR010982">
    <property type="entry name" value="Lambda_DNA-bd_dom_sf"/>
</dbReference>
<evidence type="ECO:0000313" key="2">
    <source>
        <dbReference type="EMBL" id="WUV48580.1"/>
    </source>
</evidence>
<dbReference type="InterPro" id="IPR001387">
    <property type="entry name" value="Cro/C1-type_HTH"/>
</dbReference>
<accession>A0ABZ1Z2A3</accession>
<feature type="domain" description="HTH cro/C1-type" evidence="1">
    <location>
        <begin position="34"/>
        <end position="81"/>
    </location>
</feature>
<reference evidence="2" key="1">
    <citation type="submission" date="2022-10" db="EMBL/GenBank/DDBJ databases">
        <title>The complete genomes of actinobacterial strains from the NBC collection.</title>
        <authorList>
            <person name="Joergensen T.S."/>
            <person name="Alvarez Arevalo M."/>
            <person name="Sterndorff E.B."/>
            <person name="Faurdal D."/>
            <person name="Vuksanovic O."/>
            <person name="Mourched A.-S."/>
            <person name="Charusanti P."/>
            <person name="Shaw S."/>
            <person name="Blin K."/>
            <person name="Weber T."/>
        </authorList>
    </citation>
    <scope>NUCLEOTIDE SEQUENCE</scope>
    <source>
        <strain evidence="2">NBC_01482</strain>
    </source>
</reference>
<organism evidence="2 3">
    <name type="scientific">Nocardia vinacea</name>
    <dbReference type="NCBI Taxonomy" id="96468"/>
    <lineage>
        <taxon>Bacteria</taxon>
        <taxon>Bacillati</taxon>
        <taxon>Actinomycetota</taxon>
        <taxon>Actinomycetes</taxon>
        <taxon>Mycobacteriales</taxon>
        <taxon>Nocardiaceae</taxon>
        <taxon>Nocardia</taxon>
    </lineage>
</organism>
<keyword evidence="3" id="KW-1185">Reference proteome</keyword>
<dbReference type="EMBL" id="CP109441">
    <property type="protein sequence ID" value="WUV48580.1"/>
    <property type="molecule type" value="Genomic_DNA"/>
</dbReference>
<dbReference type="SUPFAM" id="SSF47413">
    <property type="entry name" value="lambda repressor-like DNA-binding domains"/>
    <property type="match status" value="1"/>
</dbReference>
<dbReference type="RefSeq" id="WP_329412973.1">
    <property type="nucleotide sequence ID" value="NZ_CP109441.1"/>
</dbReference>
<sequence>MAPNPFAEYLIARRAQLRPTDVGLPEGGRRRTPGLRREEVAVRAGVSADYLARLEQGRDTNPSPAVIDALAQALLIEGKDRHHFGWLAVTTTNESRCPTTQAVEEHPTPAIETILRALHPTPAFVIGRRLNVLGWNPAWEDIAKPVGLLDNPEVVNLAWFTFAHSRAKQVLRNWDEVADIFSAALRRATIRWPGEDRLLELIDALLAYPEFESRWQPQHIDDLVSGTMRFDHPEYGHIDIAFEALNADKDQCIVVWLTDQAQAQSPGLRLVRAVNE</sequence>
<dbReference type="PANTHER" id="PTHR35010">
    <property type="entry name" value="BLL4672 PROTEIN-RELATED"/>
    <property type="match status" value="1"/>
</dbReference>
<dbReference type="PROSITE" id="PS50943">
    <property type="entry name" value="HTH_CROC1"/>
    <property type="match status" value="1"/>
</dbReference>
<evidence type="ECO:0000313" key="3">
    <source>
        <dbReference type="Proteomes" id="UP001432062"/>
    </source>
</evidence>
<name>A0ABZ1Z2A3_9NOCA</name>